<feature type="compositionally biased region" description="Low complexity" evidence="1">
    <location>
        <begin position="116"/>
        <end position="160"/>
    </location>
</feature>
<keyword evidence="2" id="KW-0732">Signal</keyword>
<feature type="signal peptide" evidence="2">
    <location>
        <begin position="1"/>
        <end position="22"/>
    </location>
</feature>
<protein>
    <recommendedName>
        <fullName evidence="5">Chitin-binding type-2 domain-containing protein</fullName>
    </recommendedName>
</protein>
<evidence type="ECO:0008006" key="5">
    <source>
        <dbReference type="Google" id="ProtNLM"/>
    </source>
</evidence>
<feature type="chain" id="PRO_5039908237" description="Chitin-binding type-2 domain-containing protein" evidence="2">
    <location>
        <begin position="23"/>
        <end position="171"/>
    </location>
</feature>
<evidence type="ECO:0000313" key="3">
    <source>
        <dbReference type="EMBL" id="KAG5679243.1"/>
    </source>
</evidence>
<dbReference type="AlphaFoldDB" id="A0A9J6CBY2"/>
<evidence type="ECO:0000256" key="1">
    <source>
        <dbReference type="SAM" id="MobiDB-lite"/>
    </source>
</evidence>
<keyword evidence="4" id="KW-1185">Reference proteome</keyword>
<dbReference type="EMBL" id="JADBJN010000002">
    <property type="protein sequence ID" value="KAG5679243.1"/>
    <property type="molecule type" value="Genomic_DNA"/>
</dbReference>
<feature type="region of interest" description="Disordered" evidence="1">
    <location>
        <begin position="87"/>
        <end position="171"/>
    </location>
</feature>
<feature type="compositionally biased region" description="Low complexity" evidence="1">
    <location>
        <begin position="89"/>
        <end position="101"/>
    </location>
</feature>
<accession>A0A9J6CBY2</accession>
<dbReference type="PROSITE" id="PS51257">
    <property type="entry name" value="PROKAR_LIPOPROTEIN"/>
    <property type="match status" value="1"/>
</dbReference>
<name>A0A9J6CBY2_POLVA</name>
<sequence length="171" mass="17445">MSFKKILLISVTLCAVLSCTLAVDSCSGGSIPHRGVVAHESNCKQYKLCIFGNLNTLDCPTSNPFFDACALACGKTETNCLTCNSGNVTSSTTSPPDSSTTEPNLTTTDLDTAIPTESTISEQTSTGTTSEGQTSSATDSTTAPSSTTSAVTTSATVPTAPIVPPTPPQNP</sequence>
<organism evidence="3 4">
    <name type="scientific">Polypedilum vanderplanki</name>
    <name type="common">Sleeping chironomid midge</name>
    <dbReference type="NCBI Taxonomy" id="319348"/>
    <lineage>
        <taxon>Eukaryota</taxon>
        <taxon>Metazoa</taxon>
        <taxon>Ecdysozoa</taxon>
        <taxon>Arthropoda</taxon>
        <taxon>Hexapoda</taxon>
        <taxon>Insecta</taxon>
        <taxon>Pterygota</taxon>
        <taxon>Neoptera</taxon>
        <taxon>Endopterygota</taxon>
        <taxon>Diptera</taxon>
        <taxon>Nematocera</taxon>
        <taxon>Chironomoidea</taxon>
        <taxon>Chironomidae</taxon>
        <taxon>Chironominae</taxon>
        <taxon>Polypedilum</taxon>
        <taxon>Polypedilum</taxon>
    </lineage>
</organism>
<proteinExistence type="predicted"/>
<gene>
    <name evidence="3" type="ORF">PVAND_008823</name>
</gene>
<evidence type="ECO:0000256" key="2">
    <source>
        <dbReference type="SAM" id="SignalP"/>
    </source>
</evidence>
<evidence type="ECO:0000313" key="4">
    <source>
        <dbReference type="Proteomes" id="UP001107558"/>
    </source>
</evidence>
<reference evidence="3" key="1">
    <citation type="submission" date="2021-03" db="EMBL/GenBank/DDBJ databases">
        <title>Chromosome level genome of the anhydrobiotic midge Polypedilum vanderplanki.</title>
        <authorList>
            <person name="Yoshida Y."/>
            <person name="Kikawada T."/>
            <person name="Gusev O."/>
        </authorList>
    </citation>
    <scope>NUCLEOTIDE SEQUENCE</scope>
    <source>
        <strain evidence="3">NIAS01</strain>
        <tissue evidence="3">Whole body or cell culture</tissue>
    </source>
</reference>
<dbReference type="Proteomes" id="UP001107558">
    <property type="component" value="Chromosome 2"/>
</dbReference>
<comment type="caution">
    <text evidence="3">The sequence shown here is derived from an EMBL/GenBank/DDBJ whole genome shotgun (WGS) entry which is preliminary data.</text>
</comment>
<feature type="compositionally biased region" description="Pro residues" evidence="1">
    <location>
        <begin position="161"/>
        <end position="171"/>
    </location>
</feature>